<feature type="compositionally biased region" description="Low complexity" evidence="2">
    <location>
        <begin position="332"/>
        <end position="356"/>
    </location>
</feature>
<dbReference type="Gene3D" id="2.10.25.10">
    <property type="entry name" value="Laminin"/>
    <property type="match status" value="1"/>
</dbReference>
<reference evidence="6 7" key="2">
    <citation type="submission" date="2018-11" db="EMBL/GenBank/DDBJ databases">
        <authorList>
            <consortium name="Pathogen Informatics"/>
        </authorList>
    </citation>
    <scope>NUCLEOTIDE SEQUENCE [LARGE SCALE GENOMIC DNA]</scope>
</reference>
<keyword evidence="1" id="KW-1015">Disulfide bond</keyword>
<feature type="compositionally biased region" description="Polar residues" evidence="2">
    <location>
        <begin position="781"/>
        <end position="802"/>
    </location>
</feature>
<feature type="compositionally biased region" description="Polar residues" evidence="2">
    <location>
        <begin position="221"/>
        <end position="247"/>
    </location>
</feature>
<protein>
    <submittedName>
        <fullName evidence="8">EGF-like domain-containing protein</fullName>
    </submittedName>
</protein>
<evidence type="ECO:0000313" key="8">
    <source>
        <dbReference type="WBParaSite" id="NBR_0001458501-mRNA-1"/>
    </source>
</evidence>
<dbReference type="EMBL" id="UYSL01021416">
    <property type="protein sequence ID" value="VDL78175.1"/>
    <property type="molecule type" value="Genomic_DNA"/>
</dbReference>
<evidence type="ECO:0000256" key="3">
    <source>
        <dbReference type="SAM" id="Phobius"/>
    </source>
</evidence>
<feature type="transmembrane region" description="Helical" evidence="3">
    <location>
        <begin position="1182"/>
        <end position="1202"/>
    </location>
</feature>
<feature type="compositionally biased region" description="Low complexity" evidence="2">
    <location>
        <begin position="537"/>
        <end position="548"/>
    </location>
</feature>
<feature type="compositionally biased region" description="Polar residues" evidence="2">
    <location>
        <begin position="265"/>
        <end position="279"/>
    </location>
</feature>
<feature type="region of interest" description="Disordered" evidence="2">
    <location>
        <begin position="314"/>
        <end position="369"/>
    </location>
</feature>
<feature type="compositionally biased region" description="Polar residues" evidence="2">
    <location>
        <begin position="583"/>
        <end position="611"/>
    </location>
</feature>
<sequence>MNATRSIALLVVLISGNPLIYGGDVEKRSCKCIDEGGSCYKTQGNFLSSYLVNQQVALKRCDEECIDKKVISFLESERNRLGRSFAAQSYIIRCPCLCKDFCETRLSFFEKMDCPTTTTEPGKQHSSFSSKISTVTSHPPSTVEDHPTSDNGNDDFSSTSSKGTAIHTKSMPTTLTSNVVSTLAETSPKEVLTDVITLTASHPPQETGTTVTTTTVDGTTEVSAHPSQARLTTSTVRTDEPSTTGHLSTSEQSHSSTSDSIKSSTLRTTTDSIRTSGTSLPAPSSHATTDSSSWSSILIGKWTSTMREYETITSSSVYEKPSKTTTTMADWSTNAPTTTKTPTEASTSSTSFEKASQTPTRSQLEESTYKTTAYKTTTLQYFQTSSERATEGKTVSSSPTAAPSQGKPSTTIQDSTHKTSTSSDLQASSEASSEPATAPIYSATSSQGMGTSPATKLEESTHNTGTYPEQQESSEKASTATSAPSLLTTILGQGRVTSTTQLQETTTIYQGPQTTSEEASSGPAVPQTHTATFAQRTSTTPLPEESTSFFTSDTASLTPGEGPEITAEKLPIITSRITRYYQPGSSSRTPVRDQTTSSTVASSPYGTTIDKASSVTSTSYAEVYSPLTLLSTLLHRGDGATLTAMEEDAHETSSAPISEKVPSSYAQTELPYPSSTETPRISSVTSTTPTTSRFASSSESVKFKGTTLETTRFTDEETLETTSPTMKESETTANKFLYFTKARTQQGSGSVTTTSAPEEEATIKAVTTEAGQLTDSDEAETNSTLKSGNRTATSSISYSSRVPPESTTARSWECALPCPLTYMEGPNYCYRLLQDIRSTINYREAFHLCAVEEKGDMADEVDLRDGLVQQLLRNARYASNDIRCTKSDTEVVKVSCRQKGYLNPHPTRIACQEDRKLALLKKMRIRKSCKECYQYGTEKCVKVSGGFTCQCRTNWTEPTCWQAPDLCRINQVDCGENGRCVTELTKTRCICNSTFAGPNCAVNKTRLSFISDTEASFVSGTTAGASILVATGSVVLLVRGLLAFVYRGTSNDPQSYYQNLRCFFVSLAGLLSFLFRHPALLGISQIQCMVTAVMTTCCFTFGMAFFALEALTFYECASLRQLNSWTEPFWGRKRWYTSPAFRTLTPLLILAAAVIGAFKSNPKEAVSSWSCLGRFEPATRDFWFPIALAHSCLGLAALAFTLEGRFKRNNMPQFQQVVEEHLKALPPSRREEVEKLGRRVFTGLQRLRIGHIYIDHTAGVQRGDAHADETSAAVPVSGGRSRFPVVTGRSRYQAPTTAEAPKEREEATTLRQKMPGKQGVRPPQVLQAVEEKMDGPVQEAEREEREEDEGPSHMEDLPHEATGGPGARANQELPQADKVNFAGLFFNAFNRAEPLVDALEQLFCGWARKTYREDTQPDAVLKLKTRKRAEKEHYVPPEFCIPMCYASVVDSYGYTQLEEVMKTPAEEGLNLCQPSTSRQQEQIDDGGERGIAANQQNEEETMLEWIQELTDNTFKMVVQNHDYLERSISLREWAPL</sequence>
<dbReference type="InterPro" id="IPR000742">
    <property type="entry name" value="EGF"/>
</dbReference>
<feature type="compositionally biased region" description="Low complexity" evidence="2">
    <location>
        <begin position="682"/>
        <end position="698"/>
    </location>
</feature>
<feature type="transmembrane region" description="Helical" evidence="3">
    <location>
        <begin position="1135"/>
        <end position="1158"/>
    </location>
</feature>
<gene>
    <name evidence="6" type="ORF">NBR_LOCUS14586</name>
</gene>
<evidence type="ECO:0000313" key="6">
    <source>
        <dbReference type="EMBL" id="VDL78175.1"/>
    </source>
</evidence>
<feature type="disulfide bond" evidence="1">
    <location>
        <begin position="991"/>
        <end position="1000"/>
    </location>
</feature>
<organism evidence="8">
    <name type="scientific">Nippostrongylus brasiliensis</name>
    <name type="common">Rat hookworm</name>
    <dbReference type="NCBI Taxonomy" id="27835"/>
    <lineage>
        <taxon>Eukaryota</taxon>
        <taxon>Metazoa</taxon>
        <taxon>Ecdysozoa</taxon>
        <taxon>Nematoda</taxon>
        <taxon>Chromadorea</taxon>
        <taxon>Rhabditida</taxon>
        <taxon>Rhabditina</taxon>
        <taxon>Rhabditomorpha</taxon>
        <taxon>Strongyloidea</taxon>
        <taxon>Heligmosomidae</taxon>
        <taxon>Nippostrongylus</taxon>
    </lineage>
</organism>
<feature type="transmembrane region" description="Helical" evidence="3">
    <location>
        <begin position="1023"/>
        <end position="1046"/>
    </location>
</feature>
<name>A0A0N4YDA3_NIPBR</name>
<evidence type="ECO:0000313" key="7">
    <source>
        <dbReference type="Proteomes" id="UP000271162"/>
    </source>
</evidence>
<feature type="compositionally biased region" description="Polar residues" evidence="2">
    <location>
        <begin position="442"/>
        <end position="454"/>
    </location>
</feature>
<dbReference type="GO" id="GO:0055028">
    <property type="term" value="C:cortical microtubule"/>
    <property type="evidence" value="ECO:0007669"/>
    <property type="project" value="TreeGrafter"/>
</dbReference>
<keyword evidence="1" id="KW-0245">EGF-like domain</keyword>
<feature type="transmembrane region" description="Helical" evidence="3">
    <location>
        <begin position="1089"/>
        <end position="1114"/>
    </location>
</feature>
<feature type="chain" id="PRO_5043125639" evidence="4">
    <location>
        <begin position="23"/>
        <end position="1536"/>
    </location>
</feature>
<dbReference type="WBParaSite" id="NBR_0001458501-mRNA-1">
    <property type="protein sequence ID" value="NBR_0001458501-mRNA-1"/>
    <property type="gene ID" value="NBR_0001458501"/>
</dbReference>
<feature type="region of interest" description="Disordered" evidence="2">
    <location>
        <begin position="535"/>
        <end position="611"/>
    </location>
</feature>
<keyword evidence="3" id="KW-1133">Transmembrane helix</keyword>
<keyword evidence="4" id="KW-0732">Signal</keyword>
<dbReference type="GO" id="GO:0043622">
    <property type="term" value="P:cortical microtubule organization"/>
    <property type="evidence" value="ECO:0007669"/>
    <property type="project" value="TreeGrafter"/>
</dbReference>
<feature type="region of interest" description="Disordered" evidence="2">
    <location>
        <begin position="646"/>
        <end position="701"/>
    </location>
</feature>
<feature type="region of interest" description="Disordered" evidence="2">
    <location>
        <begin position="383"/>
        <end position="482"/>
    </location>
</feature>
<evidence type="ECO:0000256" key="1">
    <source>
        <dbReference type="PROSITE-ProRule" id="PRU00076"/>
    </source>
</evidence>
<feature type="compositionally biased region" description="Polar residues" evidence="2">
    <location>
        <begin position="314"/>
        <end position="331"/>
    </location>
</feature>
<accession>A0A0N4YDA3</accession>
<dbReference type="OMA" id="FQYLEYE"/>
<comment type="caution">
    <text evidence="1">Lacks conserved residue(s) required for the propagation of feature annotation.</text>
</comment>
<feature type="domain" description="EGF-like" evidence="5">
    <location>
        <begin position="963"/>
        <end position="1001"/>
    </location>
</feature>
<reference evidence="8" key="1">
    <citation type="submission" date="2017-02" db="UniProtKB">
        <authorList>
            <consortium name="WormBaseParasite"/>
        </authorList>
    </citation>
    <scope>IDENTIFICATION</scope>
</reference>
<feature type="compositionally biased region" description="Low complexity" evidence="2">
    <location>
        <begin position="207"/>
        <end position="220"/>
    </location>
</feature>
<dbReference type="PROSITE" id="PS00022">
    <property type="entry name" value="EGF_1"/>
    <property type="match status" value="1"/>
</dbReference>
<keyword evidence="7" id="KW-1185">Reference proteome</keyword>
<feature type="compositionally biased region" description="Polar residues" evidence="2">
    <location>
        <begin position="149"/>
        <end position="163"/>
    </location>
</feature>
<feature type="compositionally biased region" description="Low complexity" evidence="2">
    <location>
        <begin position="281"/>
        <end position="291"/>
    </location>
</feature>
<feature type="compositionally biased region" description="Low complexity" evidence="2">
    <location>
        <begin position="248"/>
        <end position="264"/>
    </location>
</feature>
<feature type="compositionally biased region" description="Low complexity" evidence="2">
    <location>
        <begin position="126"/>
        <end position="137"/>
    </location>
</feature>
<feature type="transmembrane region" description="Helical" evidence="3">
    <location>
        <begin position="1058"/>
        <end position="1077"/>
    </location>
</feature>
<feature type="region of interest" description="Disordered" evidence="2">
    <location>
        <begin position="769"/>
        <end position="802"/>
    </location>
</feature>
<feature type="signal peptide" evidence="4">
    <location>
        <begin position="1"/>
        <end position="22"/>
    </location>
</feature>
<keyword evidence="3" id="KW-0812">Transmembrane</keyword>
<feature type="region of interest" description="Disordered" evidence="2">
    <location>
        <begin position="117"/>
        <end position="170"/>
    </location>
</feature>
<dbReference type="Proteomes" id="UP000271162">
    <property type="component" value="Unassembled WGS sequence"/>
</dbReference>
<feature type="compositionally biased region" description="Basic and acidic residues" evidence="2">
    <location>
        <begin position="1329"/>
        <end position="1343"/>
    </location>
</feature>
<dbReference type="PANTHER" id="PTHR31949:SF2">
    <property type="entry name" value="OS05G0480600 PROTEIN"/>
    <property type="match status" value="1"/>
</dbReference>
<keyword evidence="3" id="KW-0472">Membrane</keyword>
<feature type="region of interest" description="Disordered" evidence="2">
    <location>
        <begin position="1289"/>
        <end position="1370"/>
    </location>
</feature>
<dbReference type="PROSITE" id="PS50026">
    <property type="entry name" value="EGF_3"/>
    <property type="match status" value="1"/>
</dbReference>
<dbReference type="STRING" id="27835.A0A0N4YDA3"/>
<evidence type="ECO:0000256" key="4">
    <source>
        <dbReference type="SAM" id="SignalP"/>
    </source>
</evidence>
<evidence type="ECO:0000259" key="5">
    <source>
        <dbReference type="PROSITE" id="PS50026"/>
    </source>
</evidence>
<feature type="compositionally biased region" description="Polar residues" evidence="2">
    <location>
        <begin position="383"/>
        <end position="414"/>
    </location>
</feature>
<dbReference type="PANTHER" id="PTHR31949">
    <property type="entry name" value="GASTRIC MUCIN-LIKE PROTEIN"/>
    <property type="match status" value="1"/>
</dbReference>
<proteinExistence type="predicted"/>
<evidence type="ECO:0000256" key="2">
    <source>
        <dbReference type="SAM" id="MobiDB-lite"/>
    </source>
</evidence>
<feature type="region of interest" description="Disordered" evidence="2">
    <location>
        <begin position="200"/>
        <end position="291"/>
    </location>
</feature>
<feature type="compositionally biased region" description="Basic and acidic residues" evidence="2">
    <location>
        <begin position="1350"/>
        <end position="1359"/>
    </location>
</feature>
<feature type="compositionally biased region" description="Polar residues" evidence="2">
    <location>
        <begin position="462"/>
        <end position="471"/>
    </location>
</feature>
<feature type="compositionally biased region" description="Low complexity" evidence="2">
    <location>
        <begin position="419"/>
        <end position="439"/>
    </location>
</feature>